<name>A0A0V1GF48_9BILA</name>
<accession>A0A0V1GF48</accession>
<evidence type="ECO:0000313" key="3">
    <source>
        <dbReference type="Proteomes" id="UP000055024"/>
    </source>
</evidence>
<evidence type="ECO:0000256" key="1">
    <source>
        <dbReference type="SAM" id="MobiDB-lite"/>
    </source>
</evidence>
<dbReference type="AlphaFoldDB" id="A0A0V1GF48"/>
<feature type="region of interest" description="Disordered" evidence="1">
    <location>
        <begin position="1"/>
        <end position="58"/>
    </location>
</feature>
<feature type="compositionally biased region" description="Low complexity" evidence="1">
    <location>
        <begin position="12"/>
        <end position="41"/>
    </location>
</feature>
<gene>
    <name evidence="2" type="ORF">T11_16975</name>
</gene>
<dbReference type="EMBL" id="JYDP01002586">
    <property type="protein sequence ID" value="KRY96736.1"/>
    <property type="molecule type" value="Genomic_DNA"/>
</dbReference>
<proteinExistence type="predicted"/>
<protein>
    <submittedName>
        <fullName evidence="2">Uncharacterized protein</fullName>
    </submittedName>
</protein>
<organism evidence="2 3">
    <name type="scientific">Trichinella zimbabwensis</name>
    <dbReference type="NCBI Taxonomy" id="268475"/>
    <lineage>
        <taxon>Eukaryota</taxon>
        <taxon>Metazoa</taxon>
        <taxon>Ecdysozoa</taxon>
        <taxon>Nematoda</taxon>
        <taxon>Enoplea</taxon>
        <taxon>Dorylaimia</taxon>
        <taxon>Trichinellida</taxon>
        <taxon>Trichinellidae</taxon>
        <taxon>Trichinella</taxon>
    </lineage>
</organism>
<sequence>MEEVPESINSKSYDIPYWDPPSSSSSWKSSKNNNKNYDISYWDPPSRLRHGRGTGIYK</sequence>
<keyword evidence="3" id="KW-1185">Reference proteome</keyword>
<comment type="caution">
    <text evidence="2">The sequence shown here is derived from an EMBL/GenBank/DDBJ whole genome shotgun (WGS) entry which is preliminary data.</text>
</comment>
<reference evidence="2 3" key="1">
    <citation type="submission" date="2015-01" db="EMBL/GenBank/DDBJ databases">
        <title>Evolution of Trichinella species and genotypes.</title>
        <authorList>
            <person name="Korhonen P.K."/>
            <person name="Edoardo P."/>
            <person name="Giuseppe L.R."/>
            <person name="Gasser R.B."/>
        </authorList>
    </citation>
    <scope>NUCLEOTIDE SEQUENCE [LARGE SCALE GENOMIC DNA]</scope>
    <source>
        <strain evidence="2">ISS1029</strain>
    </source>
</reference>
<evidence type="ECO:0000313" key="2">
    <source>
        <dbReference type="EMBL" id="KRY96736.1"/>
    </source>
</evidence>
<dbReference type="Proteomes" id="UP000055024">
    <property type="component" value="Unassembled WGS sequence"/>
</dbReference>